<keyword evidence="1" id="KW-0808">Transferase</keyword>
<reference evidence="2" key="1">
    <citation type="submission" date="2017-03" db="EMBL/GenBank/DDBJ databases">
        <authorList>
            <person name="Rodrigo-Torres L."/>
            <person name="Arahal R.D."/>
            <person name="Lucena T."/>
        </authorList>
    </citation>
    <scope>NUCLEOTIDE SEQUENCE [LARGE SCALE GENOMIC DNA]</scope>
    <source>
        <strain evidence="2">CECT 8370</strain>
    </source>
</reference>
<dbReference type="GO" id="GO:0004337">
    <property type="term" value="F:(2E,6E)-farnesyl diphosphate synthase activity"/>
    <property type="evidence" value="ECO:0007669"/>
    <property type="project" value="UniProtKB-EC"/>
</dbReference>
<organism evidence="1 2">
    <name type="scientific">Roseovarius gaetbuli</name>
    <dbReference type="NCBI Taxonomy" id="1356575"/>
    <lineage>
        <taxon>Bacteria</taxon>
        <taxon>Pseudomonadati</taxon>
        <taxon>Pseudomonadota</taxon>
        <taxon>Alphaproteobacteria</taxon>
        <taxon>Rhodobacterales</taxon>
        <taxon>Roseobacteraceae</taxon>
        <taxon>Roseovarius</taxon>
    </lineage>
</organism>
<evidence type="ECO:0000313" key="1">
    <source>
        <dbReference type="EMBL" id="SLN57735.1"/>
    </source>
</evidence>
<dbReference type="Gene3D" id="1.10.600.10">
    <property type="entry name" value="Farnesyl Diphosphate Synthase"/>
    <property type="match status" value="1"/>
</dbReference>
<sequence>MVRPIWRRPALRALDYATSPGGARIRPTILMSVAMACGDDRPEISDAAAVALELIHCASLVHDDLP</sequence>
<dbReference type="Proteomes" id="UP000194012">
    <property type="component" value="Unassembled WGS sequence"/>
</dbReference>
<gene>
    <name evidence="1" type="ORF">ROG8370_02613</name>
</gene>
<protein>
    <submittedName>
        <fullName evidence="1">Farnesyl diphosphate synthase</fullName>
        <ecNumber evidence="1">2.5.1.10</ecNumber>
    </submittedName>
</protein>
<dbReference type="InterPro" id="IPR008949">
    <property type="entry name" value="Isoprenoid_synthase_dom_sf"/>
</dbReference>
<keyword evidence="2" id="KW-1185">Reference proteome</keyword>
<proteinExistence type="predicted"/>
<accession>A0A1X6ZPZ1</accession>
<dbReference type="AlphaFoldDB" id="A0A1X6ZPZ1"/>
<dbReference type="EMBL" id="FWFJ01000026">
    <property type="protein sequence ID" value="SLN57735.1"/>
    <property type="molecule type" value="Genomic_DNA"/>
</dbReference>
<dbReference type="GO" id="GO:0008299">
    <property type="term" value="P:isoprenoid biosynthetic process"/>
    <property type="evidence" value="ECO:0007669"/>
    <property type="project" value="InterPro"/>
</dbReference>
<dbReference type="SUPFAM" id="SSF48576">
    <property type="entry name" value="Terpenoid synthases"/>
    <property type="match status" value="1"/>
</dbReference>
<dbReference type="InterPro" id="IPR000092">
    <property type="entry name" value="Polyprenyl_synt"/>
</dbReference>
<evidence type="ECO:0000313" key="2">
    <source>
        <dbReference type="Proteomes" id="UP000194012"/>
    </source>
</evidence>
<dbReference type="Pfam" id="PF00348">
    <property type="entry name" value="polyprenyl_synt"/>
    <property type="match status" value="1"/>
</dbReference>
<dbReference type="EC" id="2.5.1.10" evidence="1"/>
<name>A0A1X6ZPZ1_9RHOB</name>